<dbReference type="SUPFAM" id="SSF48317">
    <property type="entry name" value="Acid phosphatase/Vanadium-dependent haloperoxidase"/>
    <property type="match status" value="1"/>
</dbReference>
<dbReference type="RefSeq" id="WP_087513516.1">
    <property type="nucleotide sequence ID" value="NZ_CP032134.1"/>
</dbReference>
<dbReference type="InterPro" id="IPR036938">
    <property type="entry name" value="PAP2/HPO_sf"/>
</dbReference>
<feature type="domain" description="Phosphatidic acid phosphatase type 2/haloperoxidase" evidence="5">
    <location>
        <begin position="75"/>
        <end position="189"/>
    </location>
</feature>
<proteinExistence type="predicted"/>
<sequence length="202" mass="22913">MPYLLLSVGCFLFIISMLLLFIPAFHVHDLNAVIWMSQHRTDSMNNFATVLSTIGGMPGVLFLATLWCLCLTWYKKYTNIVFIVTGLSGSFATAWLLKFVFSRPRPPEMYHLVESYGASFPSAHSFYAATLGCLAIYLSMKHTAHKLIFLCALIWILMMGVSRVYLGVHYPTDVLSGWSISFIWISLLYLLFTQNSKVQTND</sequence>
<dbReference type="EC" id="3.6.1.27" evidence="1"/>
<dbReference type="PANTHER" id="PTHR14969">
    <property type="entry name" value="SPHINGOSINE-1-PHOSPHATE PHOSPHOHYDROLASE"/>
    <property type="match status" value="1"/>
</dbReference>
<name>A0A3B7LTJ7_9GAMM</name>
<evidence type="ECO:0000256" key="3">
    <source>
        <dbReference type="ARBA" id="ARBA00047594"/>
    </source>
</evidence>
<organism evidence="6 8">
    <name type="scientific">Acinetobacter chinensis</name>
    <dbReference type="NCBI Taxonomy" id="2004650"/>
    <lineage>
        <taxon>Bacteria</taxon>
        <taxon>Pseudomonadati</taxon>
        <taxon>Pseudomonadota</taxon>
        <taxon>Gammaproteobacteria</taxon>
        <taxon>Moraxellales</taxon>
        <taxon>Moraxellaceae</taxon>
        <taxon>Acinetobacter</taxon>
    </lineage>
</organism>
<keyword evidence="4" id="KW-0472">Membrane</keyword>
<keyword evidence="4" id="KW-0812">Transmembrane</keyword>
<dbReference type="Proteomes" id="UP001278188">
    <property type="component" value="Unassembled WGS sequence"/>
</dbReference>
<gene>
    <name evidence="6" type="ORF">CDG60_05255</name>
    <name evidence="7" type="ORF">QR674_13785</name>
</gene>
<protein>
    <recommendedName>
        <fullName evidence="1">undecaprenyl-diphosphate phosphatase</fullName>
        <ecNumber evidence="1">3.6.1.27</ecNumber>
    </recommendedName>
    <alternativeName>
        <fullName evidence="2">Undecaprenyl pyrophosphate phosphatase</fullName>
    </alternativeName>
</protein>
<feature type="transmembrane region" description="Helical" evidence="4">
    <location>
        <begin position="121"/>
        <end position="140"/>
    </location>
</feature>
<evidence type="ECO:0000256" key="2">
    <source>
        <dbReference type="ARBA" id="ARBA00032707"/>
    </source>
</evidence>
<reference evidence="8" key="1">
    <citation type="submission" date="2018-09" db="EMBL/GenBank/DDBJ databases">
        <title>The complete genome of Acinetobacter sp. strain WCHAc010005.</title>
        <authorList>
            <person name="Hu Y."/>
            <person name="Long H."/>
            <person name="Feng Y."/>
            <person name="Zong Z."/>
        </authorList>
    </citation>
    <scope>NUCLEOTIDE SEQUENCE [LARGE SCALE GENOMIC DNA]</scope>
    <source>
        <strain evidence="8">WCHAc010005</strain>
    </source>
</reference>
<dbReference type="EMBL" id="JASVDY010000005">
    <property type="protein sequence ID" value="MDV2470052.1"/>
    <property type="molecule type" value="Genomic_DNA"/>
</dbReference>
<dbReference type="AlphaFoldDB" id="A0A3B7LTJ7"/>
<evidence type="ECO:0000256" key="4">
    <source>
        <dbReference type="SAM" id="Phobius"/>
    </source>
</evidence>
<dbReference type="SMART" id="SM00014">
    <property type="entry name" value="acidPPc"/>
    <property type="match status" value="1"/>
</dbReference>
<evidence type="ECO:0000313" key="9">
    <source>
        <dbReference type="Proteomes" id="UP001278188"/>
    </source>
</evidence>
<dbReference type="CDD" id="cd03392">
    <property type="entry name" value="PAP2_like_2"/>
    <property type="match status" value="1"/>
</dbReference>
<feature type="transmembrane region" description="Helical" evidence="4">
    <location>
        <begin position="47"/>
        <end position="73"/>
    </location>
</feature>
<evidence type="ECO:0000259" key="5">
    <source>
        <dbReference type="SMART" id="SM00014"/>
    </source>
</evidence>
<feature type="transmembrane region" description="Helical" evidence="4">
    <location>
        <begin position="80"/>
        <end position="101"/>
    </location>
</feature>
<dbReference type="KEGG" id="achi:CDG60_05255"/>
<dbReference type="PANTHER" id="PTHR14969:SF13">
    <property type="entry name" value="AT30094P"/>
    <property type="match status" value="1"/>
</dbReference>
<feature type="transmembrane region" description="Helical" evidence="4">
    <location>
        <begin position="147"/>
        <end position="168"/>
    </location>
</feature>
<evidence type="ECO:0000256" key="1">
    <source>
        <dbReference type="ARBA" id="ARBA00012374"/>
    </source>
</evidence>
<evidence type="ECO:0000313" key="6">
    <source>
        <dbReference type="EMBL" id="AXY56036.1"/>
    </source>
</evidence>
<dbReference type="Proteomes" id="UP000263753">
    <property type="component" value="Chromosome"/>
</dbReference>
<dbReference type="Pfam" id="PF01569">
    <property type="entry name" value="PAP2"/>
    <property type="match status" value="1"/>
</dbReference>
<feature type="transmembrane region" description="Helical" evidence="4">
    <location>
        <begin position="5"/>
        <end position="27"/>
    </location>
</feature>
<dbReference type="Gene3D" id="1.20.144.10">
    <property type="entry name" value="Phosphatidic acid phosphatase type 2/haloperoxidase"/>
    <property type="match status" value="2"/>
</dbReference>
<keyword evidence="4" id="KW-1133">Transmembrane helix</keyword>
<comment type="catalytic activity">
    <reaction evidence="3">
        <text>di-trans,octa-cis-undecaprenyl diphosphate + H2O = di-trans,octa-cis-undecaprenyl phosphate + phosphate + H(+)</text>
        <dbReference type="Rhea" id="RHEA:28094"/>
        <dbReference type="ChEBI" id="CHEBI:15377"/>
        <dbReference type="ChEBI" id="CHEBI:15378"/>
        <dbReference type="ChEBI" id="CHEBI:43474"/>
        <dbReference type="ChEBI" id="CHEBI:58405"/>
        <dbReference type="ChEBI" id="CHEBI:60392"/>
        <dbReference type="EC" id="3.6.1.27"/>
    </reaction>
</comment>
<feature type="transmembrane region" description="Helical" evidence="4">
    <location>
        <begin position="174"/>
        <end position="192"/>
    </location>
</feature>
<dbReference type="EMBL" id="CP032134">
    <property type="protein sequence ID" value="AXY56036.1"/>
    <property type="molecule type" value="Genomic_DNA"/>
</dbReference>
<evidence type="ECO:0000313" key="8">
    <source>
        <dbReference type="Proteomes" id="UP000263753"/>
    </source>
</evidence>
<dbReference type="GO" id="GO:0050380">
    <property type="term" value="F:undecaprenyl-diphosphatase activity"/>
    <property type="evidence" value="ECO:0007669"/>
    <property type="project" value="UniProtKB-EC"/>
</dbReference>
<dbReference type="InterPro" id="IPR000326">
    <property type="entry name" value="PAP2/HPO"/>
</dbReference>
<accession>A0A3B7LTJ7</accession>
<reference evidence="6" key="2">
    <citation type="journal article" date="2019" name="J. Microbiol.">
        <title>Acinetobacter chinensis, a novel Acinetobacter species, carrying blaNDM-1, recovered from hospital sewage.</title>
        <authorList>
            <person name="Hu Y."/>
            <person name="Feng Y."/>
            <person name="Qin J."/>
            <person name="Zhang X."/>
            <person name="Zong Z."/>
        </authorList>
    </citation>
    <scope>NUCLEOTIDE SEQUENCE</scope>
    <source>
        <strain evidence="6">WCHAc010005</strain>
    </source>
</reference>
<evidence type="ECO:0000313" key="7">
    <source>
        <dbReference type="EMBL" id="MDV2470052.1"/>
    </source>
</evidence>
<reference evidence="7 9" key="3">
    <citation type="submission" date="2023-06" db="EMBL/GenBank/DDBJ databases">
        <title>Genomic Analysis of Acinetobacter Strains Recovered from South Australian Aquatic Samples provides Insights into the Circulation of Antibiotic Resistance determinants in the Environment.</title>
        <authorList>
            <person name="Tobin L."/>
            <person name="Jarocki V.M."/>
            <person name="Kenyon J."/>
            <person name="Drigo B."/>
            <person name="Donner E."/>
            <person name="Djordjevic S.P."/>
            <person name="Hamidian M."/>
        </authorList>
    </citation>
    <scope>NUCLEOTIDE SEQUENCE [LARGE SCALE GENOMIC DNA]</scope>
    <source>
        <strain evidence="7 9">SAAc652</strain>
    </source>
</reference>
<keyword evidence="9" id="KW-1185">Reference proteome</keyword>